<evidence type="ECO:0000313" key="5">
    <source>
        <dbReference type="EMBL" id="GKV08855.1"/>
    </source>
</evidence>
<evidence type="ECO:0000256" key="3">
    <source>
        <dbReference type="SAM" id="MobiDB-lite"/>
    </source>
</evidence>
<dbReference type="Proteomes" id="UP001054252">
    <property type="component" value="Unassembled WGS sequence"/>
</dbReference>
<dbReference type="EMBL" id="BPVZ01000029">
    <property type="protein sequence ID" value="GKV08855.1"/>
    <property type="molecule type" value="Genomic_DNA"/>
</dbReference>
<dbReference type="GO" id="GO:0046872">
    <property type="term" value="F:metal ion binding"/>
    <property type="evidence" value="ECO:0007669"/>
    <property type="project" value="UniProtKB-KW"/>
</dbReference>
<keyword evidence="6" id="KW-1185">Reference proteome</keyword>
<gene>
    <name evidence="5" type="ORF">SLEP1_g20426</name>
</gene>
<name>A0AAV5JA97_9ROSI</name>
<dbReference type="Pfam" id="PF07727">
    <property type="entry name" value="RVT_2"/>
    <property type="match status" value="1"/>
</dbReference>
<dbReference type="PANTHER" id="PTHR42648">
    <property type="entry name" value="TRANSPOSASE, PUTATIVE-RELATED"/>
    <property type="match status" value="1"/>
</dbReference>
<proteinExistence type="predicted"/>
<feature type="domain" description="Reverse transcriptase Ty1/copia-type" evidence="4">
    <location>
        <begin position="188"/>
        <end position="265"/>
    </location>
</feature>
<evidence type="ECO:0000313" key="6">
    <source>
        <dbReference type="Proteomes" id="UP001054252"/>
    </source>
</evidence>
<feature type="region of interest" description="Disordered" evidence="3">
    <location>
        <begin position="1"/>
        <end position="29"/>
    </location>
</feature>
<reference evidence="5 6" key="1">
    <citation type="journal article" date="2021" name="Commun. Biol.">
        <title>The genome of Shorea leprosula (Dipterocarpaceae) highlights the ecological relevance of drought in aseasonal tropical rainforests.</title>
        <authorList>
            <person name="Ng K.K.S."/>
            <person name="Kobayashi M.J."/>
            <person name="Fawcett J.A."/>
            <person name="Hatakeyama M."/>
            <person name="Paape T."/>
            <person name="Ng C.H."/>
            <person name="Ang C.C."/>
            <person name="Tnah L.H."/>
            <person name="Lee C.T."/>
            <person name="Nishiyama T."/>
            <person name="Sese J."/>
            <person name="O'Brien M.J."/>
            <person name="Copetti D."/>
            <person name="Mohd Noor M.I."/>
            <person name="Ong R.C."/>
            <person name="Putra M."/>
            <person name="Sireger I.Z."/>
            <person name="Indrioko S."/>
            <person name="Kosugi Y."/>
            <person name="Izuno A."/>
            <person name="Isagi Y."/>
            <person name="Lee S.L."/>
            <person name="Shimizu K.K."/>
        </authorList>
    </citation>
    <scope>NUCLEOTIDE SEQUENCE [LARGE SCALE GENOMIC DNA]</scope>
    <source>
        <strain evidence="5">214</strain>
    </source>
</reference>
<organism evidence="5 6">
    <name type="scientific">Rubroshorea leprosula</name>
    <dbReference type="NCBI Taxonomy" id="152421"/>
    <lineage>
        <taxon>Eukaryota</taxon>
        <taxon>Viridiplantae</taxon>
        <taxon>Streptophyta</taxon>
        <taxon>Embryophyta</taxon>
        <taxon>Tracheophyta</taxon>
        <taxon>Spermatophyta</taxon>
        <taxon>Magnoliopsida</taxon>
        <taxon>eudicotyledons</taxon>
        <taxon>Gunneridae</taxon>
        <taxon>Pentapetalae</taxon>
        <taxon>rosids</taxon>
        <taxon>malvids</taxon>
        <taxon>Malvales</taxon>
        <taxon>Dipterocarpaceae</taxon>
        <taxon>Rubroshorea</taxon>
    </lineage>
</organism>
<evidence type="ECO:0000256" key="2">
    <source>
        <dbReference type="ARBA" id="ARBA00022801"/>
    </source>
</evidence>
<sequence>MADAEDENEEEDKGPSPIPTMGGFQNGRAKRKHRHILDSARARALLISSSCLDRFWGEAALTTVYLINQIPSSVINSKSSYECLHGIPHAYNLLKVSSSDQPPLCTDPSIELFPSDLDADTFDELYDPSPHAPSSYIKDALPTGNALDNIESSSIPFSVSPVGSNPVDIELENEILNPPSTHPTREYGIDYEETLAPVARPTSVHSLITIAVAKGWKLFQMDVKNAFLNGDLREEVYMQPPPGLEHPPNKACRLKRALYGLPQAP</sequence>
<keyword evidence="2" id="KW-0378">Hydrolase</keyword>
<feature type="compositionally biased region" description="Acidic residues" evidence="3">
    <location>
        <begin position="1"/>
        <end position="12"/>
    </location>
</feature>
<protein>
    <recommendedName>
        <fullName evidence="4">Reverse transcriptase Ty1/copia-type domain-containing protein</fullName>
    </recommendedName>
</protein>
<evidence type="ECO:0000256" key="1">
    <source>
        <dbReference type="ARBA" id="ARBA00022723"/>
    </source>
</evidence>
<comment type="caution">
    <text evidence="5">The sequence shown here is derived from an EMBL/GenBank/DDBJ whole genome shotgun (WGS) entry which is preliminary data.</text>
</comment>
<dbReference type="AlphaFoldDB" id="A0AAV5JA97"/>
<dbReference type="SUPFAM" id="SSF53098">
    <property type="entry name" value="Ribonuclease H-like"/>
    <property type="match status" value="1"/>
</dbReference>
<dbReference type="PANTHER" id="PTHR42648:SF31">
    <property type="entry name" value="RNA-DIRECTED DNA POLYMERASE"/>
    <property type="match status" value="1"/>
</dbReference>
<dbReference type="InterPro" id="IPR039537">
    <property type="entry name" value="Retrotran_Ty1/copia-like"/>
</dbReference>
<evidence type="ECO:0000259" key="4">
    <source>
        <dbReference type="Pfam" id="PF07727"/>
    </source>
</evidence>
<dbReference type="GO" id="GO:0016787">
    <property type="term" value="F:hydrolase activity"/>
    <property type="evidence" value="ECO:0007669"/>
    <property type="project" value="UniProtKB-KW"/>
</dbReference>
<dbReference type="InterPro" id="IPR012337">
    <property type="entry name" value="RNaseH-like_sf"/>
</dbReference>
<accession>A0AAV5JA97</accession>
<dbReference type="InterPro" id="IPR013103">
    <property type="entry name" value="RVT_2"/>
</dbReference>
<keyword evidence="1" id="KW-0479">Metal-binding</keyword>